<feature type="chain" id="PRO_5039175202" evidence="1">
    <location>
        <begin position="19"/>
        <end position="346"/>
    </location>
</feature>
<organism evidence="2 3">
    <name type="scientific">Subdoligranulum variabile</name>
    <dbReference type="NCBI Taxonomy" id="214851"/>
    <lineage>
        <taxon>Bacteria</taxon>
        <taxon>Bacillati</taxon>
        <taxon>Bacillota</taxon>
        <taxon>Clostridia</taxon>
        <taxon>Eubacteriales</taxon>
        <taxon>Oscillospiraceae</taxon>
        <taxon>Subdoligranulum</taxon>
    </lineage>
</organism>
<accession>A0A943DB03</accession>
<dbReference type="Pfam" id="PF04392">
    <property type="entry name" value="ABC_sub_bind"/>
    <property type="match status" value="1"/>
</dbReference>
<dbReference type="PANTHER" id="PTHR35271">
    <property type="entry name" value="ABC TRANSPORTER, SUBSTRATE-BINDING LIPOPROTEIN-RELATED"/>
    <property type="match status" value="1"/>
</dbReference>
<dbReference type="SUPFAM" id="SSF53822">
    <property type="entry name" value="Periplasmic binding protein-like I"/>
    <property type="match status" value="1"/>
</dbReference>
<evidence type="ECO:0000256" key="1">
    <source>
        <dbReference type="SAM" id="SignalP"/>
    </source>
</evidence>
<dbReference type="PROSITE" id="PS51257">
    <property type="entry name" value="PROKAR_LIPOPROTEIN"/>
    <property type="match status" value="1"/>
</dbReference>
<evidence type="ECO:0000313" key="2">
    <source>
        <dbReference type="EMBL" id="MBS5331539.1"/>
    </source>
</evidence>
<dbReference type="InterPro" id="IPR007487">
    <property type="entry name" value="ABC_transpt-TYRBP-like"/>
</dbReference>
<dbReference type="Gene3D" id="3.40.50.2300">
    <property type="match status" value="2"/>
</dbReference>
<comment type="caution">
    <text evidence="2">The sequence shown here is derived from an EMBL/GenBank/DDBJ whole genome shotgun (WGS) entry which is preliminary data.</text>
</comment>
<dbReference type="InterPro" id="IPR028082">
    <property type="entry name" value="Peripla_BP_I"/>
</dbReference>
<dbReference type="EMBL" id="JAGZGG010000004">
    <property type="protein sequence ID" value="MBS5331539.1"/>
    <property type="molecule type" value="Genomic_DNA"/>
</dbReference>
<keyword evidence="1" id="KW-0732">Signal</keyword>
<dbReference type="AlphaFoldDB" id="A0A943DB03"/>
<name>A0A943DB03_9FIRM</name>
<proteinExistence type="predicted"/>
<dbReference type="CDD" id="cd06325">
    <property type="entry name" value="PBP1_ABC_unchar_transporter"/>
    <property type="match status" value="1"/>
</dbReference>
<reference evidence="2" key="1">
    <citation type="submission" date="2021-02" db="EMBL/GenBank/DDBJ databases">
        <title>Infant gut strain persistence is associated with maternal origin, phylogeny, and functional potential including surface adhesion and iron acquisition.</title>
        <authorList>
            <person name="Lou Y.C."/>
        </authorList>
    </citation>
    <scope>NUCLEOTIDE SEQUENCE</scope>
    <source>
        <strain evidence="2">L3_101_000M1_dasL3_101_000M1_concoct_87</strain>
    </source>
</reference>
<protein>
    <submittedName>
        <fullName evidence="2">ABC transporter substrate-binding protein</fullName>
    </submittedName>
</protein>
<dbReference type="Proteomes" id="UP000759273">
    <property type="component" value="Unassembled WGS sequence"/>
</dbReference>
<dbReference type="PANTHER" id="PTHR35271:SF1">
    <property type="entry name" value="ABC TRANSPORTER, SUBSTRATE-BINDING LIPOPROTEIN"/>
    <property type="match status" value="1"/>
</dbReference>
<feature type="signal peptide" evidence="1">
    <location>
        <begin position="1"/>
        <end position="18"/>
    </location>
</feature>
<evidence type="ECO:0000313" key="3">
    <source>
        <dbReference type="Proteomes" id="UP000759273"/>
    </source>
</evidence>
<gene>
    <name evidence="2" type="ORF">KHY36_03300</name>
</gene>
<sequence>MKKFVAVLSAAAMMTSLAACGSTADTTSTAASSSAAVSTESTAAEATTDAKSYKIAVVQQLDHASLDEIRTAVEAELDAKAAEKGITIEYKDFNGQNDATTLNQIGTQVVSDGYDAIIPIATLAAQCMATAAESTKTPVIYAAISDPAAADLTDIDYVTGTSDALNTQSIMDMMFAVQPDIQTVGLLYSNSEANSTTPIAEAKAYLDAKGIAYVEKTGNTNDEIMTAASSMVGQVDAVFTPTDNVVMAAAAAVSETLTKGGIPFYTGADSFVTAGAFATCGVNYTELGTYTADMALDILETGTVPEYHVMDGGIITVNTETADALGIDYSAFNDLAGQVVEVTTAE</sequence>